<keyword evidence="4 6" id="KW-0347">Helicase</keyword>
<dbReference type="PROSITE" id="PS00039">
    <property type="entry name" value="DEAD_ATP_HELICASE"/>
    <property type="match status" value="1"/>
</dbReference>
<keyword evidence="5 6" id="KW-0067">ATP-binding</keyword>
<dbReference type="PANTHER" id="PTHR47958">
    <property type="entry name" value="ATP-DEPENDENT RNA HELICASE DBP3"/>
    <property type="match status" value="1"/>
</dbReference>
<feature type="domain" description="Helicase ATP-binding" evidence="7">
    <location>
        <begin position="255"/>
        <end position="333"/>
    </location>
</feature>
<dbReference type="Pfam" id="PF00271">
    <property type="entry name" value="Helicase_C"/>
    <property type="match status" value="1"/>
</dbReference>
<proteinExistence type="inferred from homology"/>
<comment type="similarity">
    <text evidence="6">Belongs to the DEAD box helicase family.</text>
</comment>
<dbReference type="SUPFAM" id="SSF52540">
    <property type="entry name" value="P-loop containing nucleoside triphosphate hydrolases"/>
    <property type="match status" value="1"/>
</dbReference>
<dbReference type="Proteomes" id="UP001642464">
    <property type="component" value="Unassembled WGS sequence"/>
</dbReference>
<evidence type="ECO:0000313" key="10">
    <source>
        <dbReference type="Proteomes" id="UP001642464"/>
    </source>
</evidence>
<accession>A0ABP0NEY9</accession>
<dbReference type="InterPro" id="IPR014001">
    <property type="entry name" value="Helicase_ATP-bd"/>
</dbReference>
<dbReference type="SMART" id="SM00490">
    <property type="entry name" value="HELICc"/>
    <property type="match status" value="1"/>
</dbReference>
<keyword evidence="3 6" id="KW-0378">Hydrolase</keyword>
<evidence type="ECO:0000256" key="3">
    <source>
        <dbReference type="ARBA" id="ARBA00022801"/>
    </source>
</evidence>
<evidence type="ECO:0000256" key="2">
    <source>
        <dbReference type="ARBA" id="ARBA00022741"/>
    </source>
</evidence>
<dbReference type="Gene3D" id="3.40.50.300">
    <property type="entry name" value="P-loop containing nucleotide triphosphate hydrolases"/>
    <property type="match status" value="2"/>
</dbReference>
<evidence type="ECO:0000256" key="5">
    <source>
        <dbReference type="ARBA" id="ARBA00022840"/>
    </source>
</evidence>
<dbReference type="PROSITE" id="PS51257">
    <property type="entry name" value="PROKAR_LIPOPROTEIN"/>
    <property type="match status" value="1"/>
</dbReference>
<name>A0ABP0NEY9_9DINO</name>
<sequence length="555" mass="61997">MKDASDAILECKSWKSKLEDANAPSQVVSALVAACNEFLAPLENLRLELETCVANGGKDEDVLLRSQNLVLKIADYRIAARVGMNLGADGCRSPAELRESTSESSEFADFLLGHLHVEDFAELRLKAYSSRIMTAFLAVVLKGLYQERTEAGEASPDLALVTTATAQLANWSLCLEQAPYKLSDREAQTLFDQGMEFLRTYKLLAVHHVQLRSRRYPLKPKVHAFVEILHEMLAFKELLELLEETGETGRAENGGRYTRVNQEEPRVLCLGHLRMLVLDEADRMLSEGFEPQVRKILREARPTPQRQTLLFSATWPAAVQHFAEEVLTDPVEVRIGGRGAFSANPNVTQDVMILRDDYEKPAALAALLRGKKRPLRAMVFIATKRSCQQLERGLRGRLPFAVDALHGDRSQRDREAALQRFRSGATQVLLATDVAGRGIDVKEVNLVVNYDMPRSAEDYVHRIGRTGRNAHGWAVSILTDNEQDSMSLIAKVIKDSGGRMPPELAKRLLPAPAPFVDPEGARVDPRMHWLEPWQGLEGNKYGKEDLKSAVESLWS</sequence>
<comment type="caution">
    <text evidence="9">The sequence shown here is derived from an EMBL/GenBank/DDBJ whole genome shotgun (WGS) entry which is preliminary data.</text>
</comment>
<organism evidence="9 10">
    <name type="scientific">Durusdinium trenchii</name>
    <dbReference type="NCBI Taxonomy" id="1381693"/>
    <lineage>
        <taxon>Eukaryota</taxon>
        <taxon>Sar</taxon>
        <taxon>Alveolata</taxon>
        <taxon>Dinophyceae</taxon>
        <taxon>Suessiales</taxon>
        <taxon>Symbiodiniaceae</taxon>
        <taxon>Durusdinium</taxon>
    </lineage>
</organism>
<evidence type="ECO:0000313" key="9">
    <source>
        <dbReference type="EMBL" id="CAK9060890.1"/>
    </source>
</evidence>
<dbReference type="EC" id="3.6.4.13" evidence="1"/>
<dbReference type="InterPro" id="IPR001650">
    <property type="entry name" value="Helicase_C-like"/>
</dbReference>
<protein>
    <recommendedName>
        <fullName evidence="1">RNA helicase</fullName>
        <ecNumber evidence="1">3.6.4.13</ecNumber>
    </recommendedName>
</protein>
<reference evidence="9 10" key="1">
    <citation type="submission" date="2024-02" db="EMBL/GenBank/DDBJ databases">
        <authorList>
            <person name="Chen Y."/>
            <person name="Shah S."/>
            <person name="Dougan E. K."/>
            <person name="Thang M."/>
            <person name="Chan C."/>
        </authorList>
    </citation>
    <scope>NUCLEOTIDE SEQUENCE [LARGE SCALE GENOMIC DNA]</scope>
</reference>
<dbReference type="InterPro" id="IPR011545">
    <property type="entry name" value="DEAD/DEAH_box_helicase_dom"/>
</dbReference>
<evidence type="ECO:0000256" key="6">
    <source>
        <dbReference type="RuleBase" id="RU000492"/>
    </source>
</evidence>
<dbReference type="InterPro" id="IPR000629">
    <property type="entry name" value="RNA-helicase_DEAD-box_CS"/>
</dbReference>
<dbReference type="PROSITE" id="PS51192">
    <property type="entry name" value="HELICASE_ATP_BIND_1"/>
    <property type="match status" value="1"/>
</dbReference>
<feature type="domain" description="Helicase C-terminal" evidence="8">
    <location>
        <begin position="346"/>
        <end position="508"/>
    </location>
</feature>
<keyword evidence="10" id="KW-1185">Reference proteome</keyword>
<evidence type="ECO:0000256" key="1">
    <source>
        <dbReference type="ARBA" id="ARBA00012552"/>
    </source>
</evidence>
<dbReference type="GO" id="GO:0004386">
    <property type="term" value="F:helicase activity"/>
    <property type="evidence" value="ECO:0007669"/>
    <property type="project" value="UniProtKB-KW"/>
</dbReference>
<keyword evidence="2 6" id="KW-0547">Nucleotide-binding</keyword>
<dbReference type="InterPro" id="IPR027417">
    <property type="entry name" value="P-loop_NTPase"/>
</dbReference>
<dbReference type="EMBL" id="CAXAMM010027469">
    <property type="protein sequence ID" value="CAK9060890.1"/>
    <property type="molecule type" value="Genomic_DNA"/>
</dbReference>
<evidence type="ECO:0000259" key="7">
    <source>
        <dbReference type="PROSITE" id="PS51192"/>
    </source>
</evidence>
<dbReference type="PROSITE" id="PS51194">
    <property type="entry name" value="HELICASE_CTER"/>
    <property type="match status" value="1"/>
</dbReference>
<gene>
    <name evidence="9" type="ORF">SCF082_LOCUS31991</name>
</gene>
<evidence type="ECO:0000259" key="8">
    <source>
        <dbReference type="PROSITE" id="PS51194"/>
    </source>
</evidence>
<dbReference type="Pfam" id="PF00270">
    <property type="entry name" value="DEAD"/>
    <property type="match status" value="1"/>
</dbReference>
<dbReference type="CDD" id="cd18787">
    <property type="entry name" value="SF2_C_DEAD"/>
    <property type="match status" value="1"/>
</dbReference>
<evidence type="ECO:0000256" key="4">
    <source>
        <dbReference type="ARBA" id="ARBA00022806"/>
    </source>
</evidence>